<protein>
    <submittedName>
        <fullName evidence="7">DNA-directed RNA polymerase I subunit rpa49-like isoform X1</fullName>
    </submittedName>
</protein>
<dbReference type="Proteomes" id="UP000827889">
    <property type="component" value="Chromosome 2"/>
</dbReference>
<evidence type="ECO:0000256" key="3">
    <source>
        <dbReference type="ARBA" id="ARBA00022478"/>
    </source>
</evidence>
<dbReference type="PANTHER" id="PTHR14440">
    <property type="entry name" value="DNA-DIRECTED RNA POLYMERASE I SUBUNIT RPA49"/>
    <property type="match status" value="1"/>
</dbReference>
<organism evidence="6 7">
    <name type="scientific">Rhodamnia argentea</name>
    <dbReference type="NCBI Taxonomy" id="178133"/>
    <lineage>
        <taxon>Eukaryota</taxon>
        <taxon>Viridiplantae</taxon>
        <taxon>Streptophyta</taxon>
        <taxon>Embryophyta</taxon>
        <taxon>Tracheophyta</taxon>
        <taxon>Spermatophyta</taxon>
        <taxon>Magnoliopsida</taxon>
        <taxon>eudicotyledons</taxon>
        <taxon>Gunneridae</taxon>
        <taxon>Pentapetalae</taxon>
        <taxon>rosids</taxon>
        <taxon>malvids</taxon>
        <taxon>Myrtales</taxon>
        <taxon>Myrtaceae</taxon>
        <taxon>Myrtoideae</taxon>
        <taxon>Myrteae</taxon>
        <taxon>Australasian group</taxon>
        <taxon>Rhodamnia</taxon>
    </lineage>
</organism>
<evidence type="ECO:0000313" key="7">
    <source>
        <dbReference type="RefSeq" id="XP_048129989.1"/>
    </source>
</evidence>
<dbReference type="Pfam" id="PF06870">
    <property type="entry name" value="RNA_pol_I_A49"/>
    <property type="match status" value="1"/>
</dbReference>
<comment type="similarity">
    <text evidence="2">Belongs to the eukaryotic RPA49/POLR1E RNA polymerase subunit family.</text>
</comment>
<dbReference type="InterPro" id="IPR009668">
    <property type="entry name" value="RNA_pol-assoc_fac_A49-like"/>
</dbReference>
<evidence type="ECO:0000313" key="6">
    <source>
        <dbReference type="Proteomes" id="UP000827889"/>
    </source>
</evidence>
<evidence type="ECO:0000256" key="2">
    <source>
        <dbReference type="ARBA" id="ARBA00009430"/>
    </source>
</evidence>
<evidence type="ECO:0000256" key="5">
    <source>
        <dbReference type="ARBA" id="ARBA00023242"/>
    </source>
</evidence>
<name>A0ABM3H057_9MYRT</name>
<keyword evidence="3" id="KW-0240">DNA-directed RNA polymerase</keyword>
<comment type="subcellular location">
    <subcellularLocation>
        <location evidence="1">Nucleus</location>
        <location evidence="1">Nucleolus</location>
    </subcellularLocation>
</comment>
<dbReference type="RefSeq" id="XP_048129989.1">
    <property type="nucleotide sequence ID" value="XM_048274032.1"/>
</dbReference>
<accession>A0ABM3H057</accession>
<proteinExistence type="inferred from homology"/>
<evidence type="ECO:0000256" key="4">
    <source>
        <dbReference type="ARBA" id="ARBA00023163"/>
    </source>
</evidence>
<reference evidence="6" key="1">
    <citation type="submission" date="2025-05" db="UniProtKB">
        <authorList>
            <consortium name="RefSeq"/>
        </authorList>
    </citation>
    <scope>NUCLEOTIDE SEQUENCE [LARGE SCALE GENOMIC DNA]</scope>
</reference>
<keyword evidence="6" id="KW-1185">Reference proteome</keyword>
<evidence type="ECO:0000256" key="1">
    <source>
        <dbReference type="ARBA" id="ARBA00004604"/>
    </source>
</evidence>
<keyword evidence="4" id="KW-0804">Transcription</keyword>
<dbReference type="GeneID" id="115737272"/>
<sequence length="423" mass="48176">MDNTEASPTKPKKRPREKLNATIHVLHDNPDKTPPLVGYFPSGFDPSSRLRGGSAEPGVRVYRHSNRKWPNRLQLVVRPPESNVAFVGSSFSGEPNASQSCTYALGVLDKESQTLKIVPVACNKSFQFHVVLLQMFRLEPRVGSDFADEEHPELVRGELSAKEKADKVRELNLLFGTKRSVTQDKKMQSLRQEDDPNSQKDLDRKIKEVAINKEALESTGSHTARNIPPYNSSATTPKDAYPIEKIILKGEWDYIRDILQLLEAGEKVSPDAYPTFVCNRIHKMGETQDEMEKETLGCIFSYINHLIKFKDQHSADGASSAKNHRTPSILRQKFSTMFSTAESKWLPSEKIDLLISYVLVLTLFADDFRTDPTDIAKDLRMSSVTIRQHFEHLGCKFKREKNVLYANLPVPLKFPELRKRRRR</sequence>
<gene>
    <name evidence="7" type="primary">LOC115737272</name>
</gene>
<reference evidence="7" key="2">
    <citation type="submission" date="2025-08" db="UniProtKB">
        <authorList>
            <consortium name="RefSeq"/>
        </authorList>
    </citation>
    <scope>IDENTIFICATION</scope>
    <source>
        <tissue evidence="7">Leaf</tissue>
    </source>
</reference>
<keyword evidence="5" id="KW-0539">Nucleus</keyword>